<dbReference type="InterPro" id="IPR034004">
    <property type="entry name" value="Zn_ribbon_RPA12_C"/>
</dbReference>
<dbReference type="STRING" id="1764295.A0A5B8MJC7"/>
<feature type="binding site" evidence="8">
    <location>
        <position position="13"/>
    </location>
    <ligand>
        <name>Zn(2+)</name>
        <dbReference type="ChEBI" id="CHEBI:29105"/>
        <label>1</label>
    </ligand>
</feature>
<dbReference type="Gene3D" id="2.20.25.10">
    <property type="match status" value="1"/>
</dbReference>
<dbReference type="InterPro" id="IPR001222">
    <property type="entry name" value="Znf_TFIIS"/>
</dbReference>
<evidence type="ECO:0000256" key="4">
    <source>
        <dbReference type="ARBA" id="ARBA00022771"/>
    </source>
</evidence>
<dbReference type="GO" id="GO:0006363">
    <property type="term" value="P:termination of RNA polymerase I transcription"/>
    <property type="evidence" value="ECO:0007669"/>
    <property type="project" value="TreeGrafter"/>
</dbReference>
<dbReference type="PROSITE" id="PS51133">
    <property type="entry name" value="ZF_TFIIS_2"/>
    <property type="match status" value="1"/>
</dbReference>
<feature type="zinc finger region" description="C4-type" evidence="9">
    <location>
        <begin position="10"/>
        <end position="31"/>
    </location>
</feature>
<evidence type="ECO:0000256" key="2">
    <source>
        <dbReference type="ARBA" id="ARBA00022478"/>
    </source>
</evidence>
<sequence>MTAEVAHLFCLQCGDLLQIAEKEKEAKCTTCNFTRGVNEFLDVAIVSESGPREWQKKYGVHPVIKENPELEKEVEHKRQVVDDDCPKCGHKGLEFYTLQLRSVDEGQTVFYECPKCGHKFSQNT</sequence>
<evidence type="ECO:0000313" key="12">
    <source>
        <dbReference type="Proteomes" id="UP000316726"/>
    </source>
</evidence>
<feature type="binding site" evidence="8">
    <location>
        <position position="116"/>
    </location>
    <ligand>
        <name>Zn(2+)</name>
        <dbReference type="ChEBI" id="CHEBI:29105"/>
        <label>2</label>
    </ligand>
</feature>
<feature type="binding site" evidence="8">
    <location>
        <position position="85"/>
    </location>
    <ligand>
        <name>Zn(2+)</name>
        <dbReference type="ChEBI" id="CHEBI:29105"/>
        <label>2</label>
    </ligand>
</feature>
<feature type="binding site" evidence="8">
    <location>
        <position position="113"/>
    </location>
    <ligand>
        <name>Zn(2+)</name>
        <dbReference type="ChEBI" id="CHEBI:29105"/>
        <label>2</label>
    </ligand>
</feature>
<dbReference type="PANTHER" id="PTHR11239:SF14">
    <property type="entry name" value="DNA-DIRECTED RNA POLYMERASE I SUBUNIT RPA12"/>
    <property type="match status" value="1"/>
</dbReference>
<dbReference type="OrthoDB" id="10056816at2759"/>
<evidence type="ECO:0000256" key="8">
    <source>
        <dbReference type="PIRSR" id="PIRSR005586-1"/>
    </source>
</evidence>
<comment type="function">
    <text evidence="7">DNA-dependent RNA polymerase catalyzes the transcription of DNA into RNA using the four ribonucleoside triphosphates as substrates.</text>
</comment>
<dbReference type="SMART" id="SM00440">
    <property type="entry name" value="ZnF_C2C2"/>
    <property type="match status" value="1"/>
</dbReference>
<keyword evidence="2 7" id="KW-0240">DNA-directed RNA polymerase</keyword>
<dbReference type="GO" id="GO:0003899">
    <property type="term" value="F:DNA-directed RNA polymerase activity"/>
    <property type="evidence" value="ECO:0007669"/>
    <property type="project" value="InterPro"/>
</dbReference>
<evidence type="ECO:0000256" key="6">
    <source>
        <dbReference type="ARBA" id="ARBA00023242"/>
    </source>
</evidence>
<feature type="binding site" evidence="8">
    <location>
        <position position="88"/>
    </location>
    <ligand>
        <name>Zn(2+)</name>
        <dbReference type="ChEBI" id="CHEBI:29105"/>
        <label>2</label>
    </ligand>
</feature>
<proteinExistence type="inferred from homology"/>
<dbReference type="GO" id="GO:0005736">
    <property type="term" value="C:RNA polymerase I complex"/>
    <property type="evidence" value="ECO:0007669"/>
    <property type="project" value="TreeGrafter"/>
</dbReference>
<dbReference type="PROSITE" id="PS00466">
    <property type="entry name" value="ZF_TFIIS_1"/>
    <property type="match status" value="1"/>
</dbReference>
<dbReference type="Pfam" id="PF01096">
    <property type="entry name" value="Zn_ribbon_TFIIS"/>
    <property type="match status" value="1"/>
</dbReference>
<keyword evidence="6 7" id="KW-0539">Nucleus</keyword>
<accession>A0A5B8MJC7</accession>
<comment type="similarity">
    <text evidence="7">Belongs to the archaeal rpoM/eukaryotic RPA12/RPB9/RPC11 RNA polymerase family.</text>
</comment>
<dbReference type="AlphaFoldDB" id="A0A5B8MJC7"/>
<evidence type="ECO:0000256" key="3">
    <source>
        <dbReference type="ARBA" id="ARBA00022723"/>
    </source>
</evidence>
<comment type="subcellular location">
    <subcellularLocation>
        <location evidence="1">Nucleus</location>
        <location evidence="1">Nucleolus</location>
    </subcellularLocation>
</comment>
<dbReference type="PANTHER" id="PTHR11239">
    <property type="entry name" value="DNA-DIRECTED RNA POLYMERASE"/>
    <property type="match status" value="1"/>
</dbReference>
<feature type="domain" description="TFIIS-type" evidence="10">
    <location>
        <begin position="81"/>
        <end position="121"/>
    </location>
</feature>
<dbReference type="Proteomes" id="UP000316726">
    <property type="component" value="Chromosome 4"/>
</dbReference>
<feature type="binding site" evidence="8">
    <location>
        <position position="10"/>
    </location>
    <ligand>
        <name>Zn(2+)</name>
        <dbReference type="ChEBI" id="CHEBI:29105"/>
        <label>1</label>
    </ligand>
</feature>
<dbReference type="SUPFAM" id="SSF57783">
    <property type="entry name" value="Zinc beta-ribbon"/>
    <property type="match status" value="1"/>
</dbReference>
<keyword evidence="4 9" id="KW-0863">Zinc-finger</keyword>
<evidence type="ECO:0000256" key="1">
    <source>
        <dbReference type="ARBA" id="ARBA00004604"/>
    </source>
</evidence>
<protein>
    <recommendedName>
        <fullName evidence="7">DNA-directed RNA polymerase subunit</fullName>
    </recommendedName>
</protein>
<name>A0A5B8MJC7_9CHLO</name>
<dbReference type="GO" id="GO:0003676">
    <property type="term" value="F:nucleic acid binding"/>
    <property type="evidence" value="ECO:0007669"/>
    <property type="project" value="InterPro"/>
</dbReference>
<keyword evidence="3 8" id="KW-0479">Metal-binding</keyword>
<evidence type="ECO:0000313" key="11">
    <source>
        <dbReference type="EMBL" id="QDZ20573.1"/>
    </source>
</evidence>
<feature type="binding site" evidence="8">
    <location>
        <position position="28"/>
    </location>
    <ligand>
        <name>Zn(2+)</name>
        <dbReference type="ChEBI" id="CHEBI:29105"/>
        <label>1</label>
    </ligand>
</feature>
<evidence type="ECO:0000256" key="5">
    <source>
        <dbReference type="ARBA" id="ARBA00022833"/>
    </source>
</evidence>
<keyword evidence="12" id="KW-1185">Reference proteome</keyword>
<keyword evidence="7" id="KW-0804">Transcription</keyword>
<dbReference type="InterPro" id="IPR012164">
    <property type="entry name" value="Rpa12/Rpb9/Rpc10/TFS"/>
</dbReference>
<dbReference type="PIRSF" id="PIRSF005586">
    <property type="entry name" value="RNApol_RpoM"/>
    <property type="match status" value="1"/>
</dbReference>
<dbReference type="EMBL" id="CP031037">
    <property type="protein sequence ID" value="QDZ20573.1"/>
    <property type="molecule type" value="Genomic_DNA"/>
</dbReference>
<keyword evidence="5 8" id="KW-0862">Zinc</keyword>
<organism evidence="11 12">
    <name type="scientific">Chloropicon primus</name>
    <dbReference type="NCBI Taxonomy" id="1764295"/>
    <lineage>
        <taxon>Eukaryota</taxon>
        <taxon>Viridiplantae</taxon>
        <taxon>Chlorophyta</taxon>
        <taxon>Chloropicophyceae</taxon>
        <taxon>Chloropicales</taxon>
        <taxon>Chloropicaceae</taxon>
        <taxon>Chloropicon</taxon>
    </lineage>
</organism>
<dbReference type="GO" id="GO:0008270">
    <property type="term" value="F:zinc ion binding"/>
    <property type="evidence" value="ECO:0007669"/>
    <property type="project" value="UniProtKB-KW"/>
</dbReference>
<dbReference type="CDD" id="cd10507">
    <property type="entry name" value="Zn-ribbon_RPA12"/>
    <property type="match status" value="1"/>
</dbReference>
<evidence type="ECO:0000256" key="9">
    <source>
        <dbReference type="PIRSR" id="PIRSR005586-2"/>
    </source>
</evidence>
<feature type="binding site" evidence="8">
    <location>
        <position position="31"/>
    </location>
    <ligand>
        <name>Zn(2+)</name>
        <dbReference type="ChEBI" id="CHEBI:29105"/>
        <label>1</label>
    </ligand>
</feature>
<reference evidence="11 12" key="1">
    <citation type="submission" date="2018-07" db="EMBL/GenBank/DDBJ databases">
        <title>The complete nuclear genome of the prasinophyte Chloropicon primus (CCMP1205).</title>
        <authorList>
            <person name="Pombert J.-F."/>
            <person name="Otis C."/>
            <person name="Turmel M."/>
            <person name="Lemieux C."/>
        </authorList>
    </citation>
    <scope>NUCLEOTIDE SEQUENCE [LARGE SCALE GENOMIC DNA]</scope>
    <source>
        <strain evidence="11 12">CCMP1205</strain>
    </source>
</reference>
<evidence type="ECO:0000259" key="10">
    <source>
        <dbReference type="PROSITE" id="PS51133"/>
    </source>
</evidence>
<evidence type="ECO:0000256" key="7">
    <source>
        <dbReference type="PIRNR" id="PIRNR005586"/>
    </source>
</evidence>
<gene>
    <name evidence="11" type="ORF">A3770_04p30910</name>
</gene>